<evidence type="ECO:0000259" key="2">
    <source>
        <dbReference type="Pfam" id="PF08327"/>
    </source>
</evidence>
<accession>A0A1Q9LJX7</accession>
<dbReference type="Pfam" id="PF08327">
    <property type="entry name" value="AHSA1"/>
    <property type="match status" value="1"/>
</dbReference>
<dbReference type="InterPro" id="IPR023393">
    <property type="entry name" value="START-like_dom_sf"/>
</dbReference>
<name>A0A1Q9LJX7_9PSEU</name>
<dbReference type="OrthoDB" id="9806976at2"/>
<organism evidence="3 4">
    <name type="scientific">Actinokineospora bangkokensis</name>
    <dbReference type="NCBI Taxonomy" id="1193682"/>
    <lineage>
        <taxon>Bacteria</taxon>
        <taxon>Bacillati</taxon>
        <taxon>Actinomycetota</taxon>
        <taxon>Actinomycetes</taxon>
        <taxon>Pseudonocardiales</taxon>
        <taxon>Pseudonocardiaceae</taxon>
        <taxon>Actinokineospora</taxon>
    </lineage>
</organism>
<evidence type="ECO:0000313" key="3">
    <source>
        <dbReference type="EMBL" id="OLR92357.1"/>
    </source>
</evidence>
<comment type="similarity">
    <text evidence="1">Belongs to the AHA1 family.</text>
</comment>
<dbReference type="Proteomes" id="UP000186040">
    <property type="component" value="Unassembled WGS sequence"/>
</dbReference>
<reference evidence="3 4" key="1">
    <citation type="submission" date="2016-10" db="EMBL/GenBank/DDBJ databases">
        <title>The Draft Genome Sequence of Actinokineospora bangkokensis 44EHWT reveals the biosynthetic pathway of antifungal compounds Thailandins with unusual extender unit butylmalonyl-CoA.</title>
        <authorList>
            <person name="Greule A."/>
            <person name="Intra B."/>
            <person name="Flemming S."/>
            <person name="Rommel M.G."/>
            <person name="Panbangred W."/>
            <person name="Bechthold A."/>
        </authorList>
    </citation>
    <scope>NUCLEOTIDE SEQUENCE [LARGE SCALE GENOMIC DNA]</scope>
    <source>
        <strain evidence="3 4">44EHW</strain>
    </source>
</reference>
<dbReference type="InterPro" id="IPR013538">
    <property type="entry name" value="ASHA1/2-like_C"/>
</dbReference>
<sequence length="161" mass="17944">MTVIDVQKDPEALTLTFTAEFTAPVERVWQVWEDPRQLERWWGPPTWPATFTEHNVKPGGRSAYYMTGPEGERAGGWWEFTAVDAPHSLAFRDGFADADGNPNPAMPTTEATVVLEATPTGTRMTTTSRFSSLEHLEQLLEMGMQEGMRLAMGQIDELLAA</sequence>
<dbReference type="RefSeq" id="WP_075975502.1">
    <property type="nucleotide sequence ID" value="NZ_MKQR01000016.1"/>
</dbReference>
<proteinExistence type="inferred from homology"/>
<keyword evidence="4" id="KW-1185">Reference proteome</keyword>
<dbReference type="AlphaFoldDB" id="A0A1Q9LJX7"/>
<feature type="domain" description="Activator of Hsp90 ATPase homologue 1/2-like C-terminal" evidence="2">
    <location>
        <begin position="23"/>
        <end position="159"/>
    </location>
</feature>
<dbReference type="SUPFAM" id="SSF55961">
    <property type="entry name" value="Bet v1-like"/>
    <property type="match status" value="1"/>
</dbReference>
<dbReference type="CDD" id="cd07814">
    <property type="entry name" value="SRPBCC_CalC_Aha1-like"/>
    <property type="match status" value="1"/>
</dbReference>
<comment type="caution">
    <text evidence="3">The sequence shown here is derived from an EMBL/GenBank/DDBJ whole genome shotgun (WGS) entry which is preliminary data.</text>
</comment>
<gene>
    <name evidence="3" type="ORF">BJP25_19900</name>
</gene>
<dbReference type="STRING" id="1193682.BJP25_19900"/>
<evidence type="ECO:0000313" key="4">
    <source>
        <dbReference type="Proteomes" id="UP000186040"/>
    </source>
</evidence>
<evidence type="ECO:0000256" key="1">
    <source>
        <dbReference type="ARBA" id="ARBA00006817"/>
    </source>
</evidence>
<protein>
    <submittedName>
        <fullName evidence="3">Polyketide cyclase</fullName>
    </submittedName>
</protein>
<dbReference type="Gene3D" id="3.30.530.20">
    <property type="match status" value="1"/>
</dbReference>
<dbReference type="EMBL" id="MKQR01000016">
    <property type="protein sequence ID" value="OLR92357.1"/>
    <property type="molecule type" value="Genomic_DNA"/>
</dbReference>